<dbReference type="EMBL" id="CM055107">
    <property type="protein sequence ID" value="KAJ7527535.1"/>
    <property type="molecule type" value="Genomic_DNA"/>
</dbReference>
<keyword evidence="2" id="KW-1185">Reference proteome</keyword>
<gene>
    <name evidence="1" type="ORF">O6H91_16G059900</name>
</gene>
<proteinExistence type="predicted"/>
<comment type="caution">
    <text evidence="1">The sequence shown here is derived from an EMBL/GenBank/DDBJ whole genome shotgun (WGS) entry which is preliminary data.</text>
</comment>
<organism evidence="1 2">
    <name type="scientific">Diphasiastrum complanatum</name>
    <name type="common">Issler's clubmoss</name>
    <name type="synonym">Lycopodium complanatum</name>
    <dbReference type="NCBI Taxonomy" id="34168"/>
    <lineage>
        <taxon>Eukaryota</taxon>
        <taxon>Viridiplantae</taxon>
        <taxon>Streptophyta</taxon>
        <taxon>Embryophyta</taxon>
        <taxon>Tracheophyta</taxon>
        <taxon>Lycopodiopsida</taxon>
        <taxon>Lycopodiales</taxon>
        <taxon>Lycopodiaceae</taxon>
        <taxon>Lycopodioideae</taxon>
        <taxon>Diphasiastrum</taxon>
    </lineage>
</organism>
<accession>A0ACC2BCN8</accession>
<dbReference type="Proteomes" id="UP001162992">
    <property type="component" value="Chromosome 16"/>
</dbReference>
<sequence>MAMAAAAAAAPQNLEAEEVSWIRRQIRLIGGGGARAWNKDHARIVAEFLRSQQSGRLFVYLDSNSNLHCTTALPDTWNKVLLFTRDPLKVVQPNNVEELVHCQVIQSSPGDCMLRLMQAVYLPHMLESENLQATATKDFQGELDKFMASLTESLFTAKGQTILYIPPIKLDNASNKAPDRGLIQRLEAIVIRWTRQIKEVVRNQERFSEVEILGPLAEVEFWRRRSLDLSGIRDQINHSGVAAILRILVLLKSTYLGPFLSLSQKIEQEAIIATENLKFLTVLEEPCKDLATVELKNIPFVLPKLLRSVRMIWKLSPFYNTMEKISGLFSKVSNDIISRCSAGIPLTHIFEGNVERSHIALKESVQACESWKHMYVAMMEACHRLKSIKESTSTDRKVITDQVGSDQMDRSVFASVEAFLQRCTDMLEVCDSQRQFSSKVKLPVFGGTRGFEMTKSMLEIQDTFQKLVSNLRTLSYNLLDVKIAQWHDDYNQFKNGVKDLEVIMQNVMLLAFRHAASLTESIELVEAFKLIAYRQSIRDCVEKMAFQVLTAFSLEVSLMKKQFDQLRRRPLMDYSFPRYAGAAIWALQFQRRLKKPMLLLTNAAPYLLQTPEASDLVTQYSQIMASIEQFIASQHLEWTNIIDPLTAKRLERCLLEDNGDGCFILKFDPYILGLFHEIHYWKALGWDIPQVAVDFMDNRDDLRFMRTNVLIVIRDCNKILGALDAEERGLIAEHVLQLKSCIGPGLEKLSWITSKIELEQFLQDVCFKCYVLETTVTQFREAKKKISISCHTINDSWLISMDKKRTYDIAEFNAKQVEQRFTKRAQFEKIYMNIKDTISVSYNKSASESLEVRNKWEDYKKKVEAALESALRSSVTRSLQELLNSLNADAKLVAPMFTTIFLLDKSSGRVKLTPSIQELLDLVQVVARELVTVTTAVPRLRNKNDSGSITQTQQQLASMLTSGSTLQGSLPSLYEVIAPDQEEILMMIAAGVVGVNEKIQQYMQYWEKKYKSVWDQDKDAYIRRYERAKKPLSAFESDILKYRDLQEDVQAEEGLVNVRFLRIDFGPLKQAIIGHCEAWVSKHTILLNSIARAEMESIYSYLERNTRDLNKTPENLDMLTEIVNHWHSIMDEIVSIEARFEPLQEKYKTLEKFEVNIAEDERELLEKLPAEWQAFQLMVLALEEDLEQAKSGFHETVSTMVESFSKEVSDARMQFLNQIPTTSTTTTEDASKFIEEEYSKVEIFQQRSQTLWAGMSIFGMEKLSNKENAATLRDLELLKSMWQLKKEWQDAYDGWKGGLFSELDATSMESSASTFSKRVFKIGRDTKSWGVWVDLKDTIDAFKSTLPLTVDLRNPAMRLRHWEQLMEHIGQKFDPYSSSFTLAKVAELRLDLHAETICEISSMASKELAIEEALGKIVGAWEALDLDIGIYRDFPKIYKIKSTEDIYTVLEEHRVTLSSMKSNRAHLHFAREINQWENSLSHISEAIEIVVQVQKQWAYLESIFVGSEDIRKQLPLESALFDKINNMFMSLMSGLQAIPASKGRKTCQIQPSTCSRVINLIKFYKETKNALKSLQVKGLLESFIEMDSKLEKIQKSLEDYLEQKRQQFPRFYFLSSDNLLEILGQAKDPRNVQPHLKKCFEGIKRLEMHSPGEEGRRQYEATGIFSPDGEYLPFASSIVLDTPPEEWLNKVEASMNIAVKVHLRKALEDSKLAKKDKWVKDNPGQCIISAGQIKWTSDSEKALSGAETSKGTLRQLMKKWISYLNKLTDMTRAKLSKIDRNKTTALITIEVHARDVIEKLMKVGCTAPTDFEWASQLRFYWEKDGCIIKQVLSVFAYGYEYQGNNGRLVITPLTDRCYITLGAALFTRRGGNPLGPAGTGKTETVKDFGKALARYVIVFNCSDGVDYKMTGKMFSGLAQTGAWACLDEFNRIEVEVLSVVATQIASVMSAIKNGLSRFLFEGAEIRLIHTCGIFVTMNPGYAGRSELPENLKAMLRPVSMMVPDFTLISENMLFSEGFRSAKVLARKLVAVMELSQRQLSKQDHYDYGLRSFVIPIARAAGATKRADPDMVEEIILMGSMRDLIMPKLIYSDIPLFNALLSDLFPGVELPPKESELLKGAIEQELQDHGLQVVQQFVSKIIQVYDCMLARHGNMLVGRTGSGKTEAWKALQRALGRLKDEGIEGFEHVHVYIMNSLSLSNDEIYGVFSKLTNEWTDGVLANIMRKVCSDESSDYKWIMFDGPVDTLWIESMNTLLDDNKILTLLNGERISMPPQVSLVFEVEDLSQASPATVSRAGMIYLNVEDLGWWPYAESWLKHKAAAGADQVLLGTLRKLLIQYVDAATLFRRHKCKETVPIDLLNGFVTLCKLFDSLATPENGVSPQQGESYVSMIETWFLFVLIWSIGASVDEEGRKMFDLFLRELDPRFPVAGIVYDYFVDPKKKCFVPWEEKLGTSYKVPMGAPFFKIEVPTIDTVRTSYILKTLVLAKKHSMVVGRVGVGKTLINQSILRSLPEGLSTMTINFSAQTSSNSLQDTIEGRLEKRTKGVFAPVGGKPLVCYLDDVNMPKKSQFGFMPALELLKLWIDNGFWYDRQKQEVKHVKNMQLLAAMAPPGGGRSAISQRIQACFSLVNLTTPSDNQMKRIFGAIITAKLANFEDEPRLLGEALVNVCIEVYNNICAELLPIPSKSHYVFNMRDLAKVIQGLLQANKTIYISKDMMLQLFCHESFRVYGDRMWDKGDKLWLQELLDQELKLQFSTDWKSLFKDGEMHVFTSCMQPVIDELIYEPISSFQILKDALEENLKECKNQPGMFGMDLVLFHDAMEHVCRIHRVLLQPRGNLLLVGVGGSGRKSLTKLASFIADMKVFSIHVTKNYGPSQFHDDLKLLYQQAGIGENKQPTVFLFDDTQIVVETFLEDINNILSTGEVPNLFTKDDLTSIYEQCRQPAKRANAGETDDELYAYFLEKARANLHVVLCLSPVQGSFHKRLQMFPGLVNCTTIDWFMDWPEDALHEVSTRFLADEKNAGSPESKANISKLFVTIHKSALEMSAKMFTQLKRRNFVTPTSYLEFAKGYKKLLSEKKHQLQENALKLRGGLQTLNQTREQVAELQVVCQEKKVIVAQAKHECEEILVEIVQEKRVIDAQEKQVNEEAAKIEKEAKICNAIAFDCQQDLDKAMPALMAAEEALNVLTKKDLSEVKAYAKPPALVELTLCAVMTVLKRQPSWEEAKKALGEPSFLEKLIKYDKDQLVDTLLKKINKYTSESDFTPEIIGKVSGAARGLCLWVRSMESYGYIAKEVGPKKAKLKAAQDALNRQEAALQEARRKLDEVRKKVQALKDKYDKSLFSKEALQQEADDLEVKLQRAEKLVMGLAGEKDRWEASITAFEEQIRKLPGDCLIAAAFLSYAGPFASEYRDELVHHIWLTEVVKLDIPSSTNFGFSSFLADAGDVRDWNLQGLPADSFSTENGVLVMRSDRWPLMIDPQEQATKWIKNLEATNGLVIVDLLMDSLMLTVEDCIQLGKPVLLLDILEEIDPSLEPVLAKAFTQRGNRMFLRLGDKEVDYNPNFKLYITTKLANPHFSPETSTKTTIINFAVKEQSLEAQLLTLVVQKERPDLDKQRNELILQVTTGKRTQAECEDNILRLLSTTKGPLLENLELIQTLDKSKETWQTVKVSLEIAEVTAKSIEVASAAYKPCAERASLLYFLLLDLVLIDPMYQFSLEAYTELFLISIARSPKSENLAERIKGLIDFHTYAVYKYTSRGLFEKHKLLLSLQICSKILQASNVMTNDEWQFFLRGGTVLDRSAQTPNPAPHWISEQAWDDATELSKNLPHFENLATSLEQELSKWEQWYKSPEPEAIELPGDWEDKCNELQRMIILRCFRQDRLIFATSSYVANVLGQKFIEPPILDLGEAHNDSSPISPLLFILSAGVDPTTGLRQFAVSKGVANRFQAVALGQGQGPVAIKLIDEAAKVGGWVFLANCHLMTRWLPELDKALQRIEQSKPHEMFRLWLSSAPSSDFPIAILQRSLKMTAEPPKGLRANLLRLYNQTTEESFTKCKAQEKYQKLFFALAYFHGVLLERRKFGTLGLNIPYDFNDTDFQVSDDLLKTYLDEYESTPFDALKFLISEANYGGRVTDELDRRVLASYLNQFYCEDILTNPNFPLSSVPAYHVPDDGTLQSHKEFIQTLPPVDRPEAFGQHSNADIASQLGASKLVLETIASLQPRKASSKGGISQEEMVTNLLNDLLLQIPEPFDLADIQTNKSGDPSALHTVLFQEIERYNILLKQMRESCLNLQKGIQGLVVMSSDLETMFNALSEARVPQAWLKCYPSLKPLGPWTRDLLQRISDLRSWAERTYPVVYWLAGFTYPADFLTAVLQTTARRSLIPVDTLAWEFTFMNKEENDIMEPPTDGIYVKGLYLEGAGWDKENECLMEPKPLELIVPMPIIHFKPAVSKKKPLKGVYMCPLFLYPVRTGTRERPSFLLQVALKSGSVQPDHWIKRGTALLLSLAT</sequence>
<reference evidence="2" key="1">
    <citation type="journal article" date="2024" name="Proc. Natl. Acad. Sci. U.S.A.">
        <title>Extraordinary preservation of gene collinearity over three hundred million years revealed in homosporous lycophytes.</title>
        <authorList>
            <person name="Li C."/>
            <person name="Wickell D."/>
            <person name="Kuo L.Y."/>
            <person name="Chen X."/>
            <person name="Nie B."/>
            <person name="Liao X."/>
            <person name="Peng D."/>
            <person name="Ji J."/>
            <person name="Jenkins J."/>
            <person name="Williams M."/>
            <person name="Shu S."/>
            <person name="Plott C."/>
            <person name="Barry K."/>
            <person name="Rajasekar S."/>
            <person name="Grimwood J."/>
            <person name="Han X."/>
            <person name="Sun S."/>
            <person name="Hou Z."/>
            <person name="He W."/>
            <person name="Dai G."/>
            <person name="Sun C."/>
            <person name="Schmutz J."/>
            <person name="Leebens-Mack J.H."/>
            <person name="Li F.W."/>
            <person name="Wang L."/>
        </authorList>
    </citation>
    <scope>NUCLEOTIDE SEQUENCE [LARGE SCALE GENOMIC DNA]</scope>
    <source>
        <strain evidence="2">cv. PW_Plant_1</strain>
    </source>
</reference>
<evidence type="ECO:0000313" key="2">
    <source>
        <dbReference type="Proteomes" id="UP001162992"/>
    </source>
</evidence>
<evidence type="ECO:0000313" key="1">
    <source>
        <dbReference type="EMBL" id="KAJ7527535.1"/>
    </source>
</evidence>
<name>A0ACC2BCN8_DIPCM</name>
<protein>
    <submittedName>
        <fullName evidence="1">Uncharacterized protein</fullName>
    </submittedName>
</protein>